<evidence type="ECO:0000313" key="2">
    <source>
        <dbReference type="Proteomes" id="UP000275772"/>
    </source>
</evidence>
<sequence>MRPSIDNRLQSLGSWLARPNIRDGSASSHHIYSYLFQELEQIPSRTRGQLEV</sequence>
<proteinExistence type="predicted"/>
<reference evidence="1 2" key="1">
    <citation type="submission" date="2017-11" db="EMBL/GenBank/DDBJ databases">
        <authorList>
            <person name="Kracher B."/>
        </authorList>
    </citation>
    <scope>NUCLEOTIDE SEQUENCE [LARGE SCALE GENOMIC DNA]</scope>
    <source>
        <strain evidence="1 2">RACE1</strain>
    </source>
</reference>
<accession>A0A383V1Q3</accession>
<name>A0A383V1Q3_BLUHO</name>
<evidence type="ECO:0000313" key="1">
    <source>
        <dbReference type="EMBL" id="SZF05472.1"/>
    </source>
</evidence>
<organism evidence="1 2">
    <name type="scientific">Blumeria hordei</name>
    <name type="common">Barley powdery mildew</name>
    <name type="synonym">Blumeria graminis f. sp. hordei</name>
    <dbReference type="NCBI Taxonomy" id="2867405"/>
    <lineage>
        <taxon>Eukaryota</taxon>
        <taxon>Fungi</taxon>
        <taxon>Dikarya</taxon>
        <taxon>Ascomycota</taxon>
        <taxon>Pezizomycotina</taxon>
        <taxon>Leotiomycetes</taxon>
        <taxon>Erysiphales</taxon>
        <taxon>Erysiphaceae</taxon>
        <taxon>Blumeria</taxon>
    </lineage>
</organism>
<dbReference type="EMBL" id="UNSH01000081">
    <property type="protein sequence ID" value="SZF05472.1"/>
    <property type="molecule type" value="Genomic_DNA"/>
</dbReference>
<protein>
    <submittedName>
        <fullName evidence="1">Uncharacterized protein</fullName>
    </submittedName>
</protein>
<dbReference type="Proteomes" id="UP000275772">
    <property type="component" value="Unassembled WGS sequence"/>
</dbReference>
<dbReference type="VEuPathDB" id="FungiDB:BLGHR1_16275"/>
<gene>
    <name evidence="1" type="ORF">BLGHR1_16275</name>
</gene>
<dbReference type="AlphaFoldDB" id="A0A383V1Q3"/>